<dbReference type="InParanoid" id="A0A0N1I8H6"/>
<feature type="transmembrane region" description="Helical" evidence="1">
    <location>
        <begin position="7"/>
        <end position="28"/>
    </location>
</feature>
<reference evidence="2 3" key="1">
    <citation type="journal article" date="2015" name="Nat. Commun.">
        <title>Outbred genome sequencing and CRISPR/Cas9 gene editing in butterflies.</title>
        <authorList>
            <person name="Li X."/>
            <person name="Fan D."/>
            <person name="Zhang W."/>
            <person name="Liu G."/>
            <person name="Zhang L."/>
            <person name="Zhao L."/>
            <person name="Fang X."/>
            <person name="Chen L."/>
            <person name="Dong Y."/>
            <person name="Chen Y."/>
            <person name="Ding Y."/>
            <person name="Zhao R."/>
            <person name="Feng M."/>
            <person name="Zhu Y."/>
            <person name="Feng Y."/>
            <person name="Jiang X."/>
            <person name="Zhu D."/>
            <person name="Xiang H."/>
            <person name="Feng X."/>
            <person name="Li S."/>
            <person name="Wang J."/>
            <person name="Zhang G."/>
            <person name="Kronforst M.R."/>
            <person name="Wang W."/>
        </authorList>
    </citation>
    <scope>NUCLEOTIDE SEQUENCE [LARGE SCALE GENOMIC DNA]</scope>
    <source>
        <strain evidence="2">Ya'a_city_454_Pm</strain>
        <tissue evidence="2">Whole body</tissue>
    </source>
</reference>
<dbReference type="EMBL" id="KQ460393">
    <property type="protein sequence ID" value="KPJ15366.1"/>
    <property type="molecule type" value="Genomic_DNA"/>
</dbReference>
<sequence length="54" mass="5856">MPDTLSLSTGVSLGLLAGIVSGVCYLMANGINWPRYVFFSIFLLLSIDMVNNCQ</sequence>
<keyword evidence="1" id="KW-1133">Transmembrane helix</keyword>
<dbReference type="Proteomes" id="UP000053240">
    <property type="component" value="Unassembled WGS sequence"/>
</dbReference>
<protein>
    <submittedName>
        <fullName evidence="2">Uncharacterized protein</fullName>
    </submittedName>
</protein>
<evidence type="ECO:0000313" key="3">
    <source>
        <dbReference type="Proteomes" id="UP000053240"/>
    </source>
</evidence>
<dbReference type="AlphaFoldDB" id="A0A0N1I8H6"/>
<name>A0A0N1I8H6_PAPMA</name>
<keyword evidence="3" id="KW-1185">Reference proteome</keyword>
<organism evidence="2 3">
    <name type="scientific">Papilio machaon</name>
    <name type="common">Old World swallowtail butterfly</name>
    <dbReference type="NCBI Taxonomy" id="76193"/>
    <lineage>
        <taxon>Eukaryota</taxon>
        <taxon>Metazoa</taxon>
        <taxon>Ecdysozoa</taxon>
        <taxon>Arthropoda</taxon>
        <taxon>Hexapoda</taxon>
        <taxon>Insecta</taxon>
        <taxon>Pterygota</taxon>
        <taxon>Neoptera</taxon>
        <taxon>Endopterygota</taxon>
        <taxon>Lepidoptera</taxon>
        <taxon>Glossata</taxon>
        <taxon>Ditrysia</taxon>
        <taxon>Papilionoidea</taxon>
        <taxon>Papilionidae</taxon>
        <taxon>Papilioninae</taxon>
        <taxon>Papilio</taxon>
    </lineage>
</organism>
<feature type="transmembrane region" description="Helical" evidence="1">
    <location>
        <begin position="34"/>
        <end position="51"/>
    </location>
</feature>
<evidence type="ECO:0000256" key="1">
    <source>
        <dbReference type="SAM" id="Phobius"/>
    </source>
</evidence>
<gene>
    <name evidence="2" type="ORF">RR48_03156</name>
</gene>
<keyword evidence="1" id="KW-0812">Transmembrane</keyword>
<accession>A0A0N1I8H6</accession>
<proteinExistence type="predicted"/>
<evidence type="ECO:0000313" key="2">
    <source>
        <dbReference type="EMBL" id="KPJ15366.1"/>
    </source>
</evidence>
<keyword evidence="1" id="KW-0472">Membrane</keyword>